<dbReference type="Proteomes" id="UP000503088">
    <property type="component" value="Chromosome"/>
</dbReference>
<feature type="transmembrane region" description="Helical" evidence="6">
    <location>
        <begin position="123"/>
        <end position="145"/>
    </location>
</feature>
<feature type="domain" description="ResB-like" evidence="7">
    <location>
        <begin position="65"/>
        <end position="510"/>
    </location>
</feature>
<dbReference type="GO" id="GO:0016020">
    <property type="term" value="C:membrane"/>
    <property type="evidence" value="ECO:0007669"/>
    <property type="project" value="UniProtKB-SubCell"/>
</dbReference>
<protein>
    <submittedName>
        <fullName evidence="8">Cytochrome C biogenesis protein</fullName>
    </submittedName>
</protein>
<dbReference type="Pfam" id="PF05140">
    <property type="entry name" value="ResB"/>
    <property type="match status" value="1"/>
</dbReference>
<evidence type="ECO:0000259" key="7">
    <source>
        <dbReference type="Pfam" id="PF05140"/>
    </source>
</evidence>
<dbReference type="InterPro" id="IPR007816">
    <property type="entry name" value="ResB-like_domain"/>
</dbReference>
<evidence type="ECO:0000313" key="8">
    <source>
        <dbReference type="EMBL" id="QKG84289.1"/>
    </source>
</evidence>
<keyword evidence="5 6" id="KW-0472">Membrane</keyword>
<feature type="transmembrane region" description="Helical" evidence="6">
    <location>
        <begin position="459"/>
        <end position="480"/>
    </location>
</feature>
<evidence type="ECO:0000256" key="3">
    <source>
        <dbReference type="ARBA" id="ARBA00022748"/>
    </source>
</evidence>
<accession>A0A7D3XMF9</accession>
<dbReference type="InterPro" id="IPR023494">
    <property type="entry name" value="Cyt_c_bgen_Ccs1/CcsB/ResB"/>
</dbReference>
<dbReference type="PANTHER" id="PTHR31566">
    <property type="entry name" value="CYTOCHROME C BIOGENESIS PROTEIN CCS1, CHLOROPLASTIC"/>
    <property type="match status" value="1"/>
</dbReference>
<sequence>MKNTKCDCGHNNPVGTILCEYCGKPLEEEESSGQPLEMRYEGKARRSQKRHKTLLDRVWNFFSSVKVAIYLIVITLVASILGTILPQERFIGTGRPDVYYAQEYGVWGDLYYKLGLSDMYSSWWYVTLLAMIGISLVICSLDRVIPLYQALKKQRVTKSTVFITRQRVSRRIEMSEDEKEPALRALSEQLTKKRYHVRNEGDSLLAEKGRFSRWGPYVNHIGLIIFLFGALMRLIPGWYMDEAIYVREGETRKLPDLNYYVKNEKAIMEYYDEKESRLQADQNQSIVKNYETQAVLYEKDPDTGKLKELKRQSIIVNKPLKYEDLLLFQADFKPNQTQAMKLTIQDQKEKKDLGTIRIDLYDPQMEYTVQKDGVKVRILDYFPDFVMEGNRPTTQSETPNRPAFIFEVQSDQMDEPEKSWLIAGANLDDLNENNRYTMKLAGLETVNMSGLMVRMDKSLPVIFIGLGIFMVGLCMGFFWYHRRVWIQWKDGTLYVGAHTNKNWFGLRQDLEQVTQKAGLPLSFSPKGRKEDQ</sequence>
<organism evidence="8 9">
    <name type="scientific">Kroppenstedtia pulmonis</name>
    <dbReference type="NCBI Taxonomy" id="1380685"/>
    <lineage>
        <taxon>Bacteria</taxon>
        <taxon>Bacillati</taxon>
        <taxon>Bacillota</taxon>
        <taxon>Bacilli</taxon>
        <taxon>Bacillales</taxon>
        <taxon>Thermoactinomycetaceae</taxon>
        <taxon>Kroppenstedtia</taxon>
    </lineage>
</organism>
<comment type="subcellular location">
    <subcellularLocation>
        <location evidence="1">Membrane</location>
        <topology evidence="1">Multi-pass membrane protein</topology>
    </subcellularLocation>
</comment>
<keyword evidence="3" id="KW-0201">Cytochrome c-type biogenesis</keyword>
<evidence type="ECO:0000256" key="5">
    <source>
        <dbReference type="ARBA" id="ARBA00023136"/>
    </source>
</evidence>
<feature type="transmembrane region" description="Helical" evidence="6">
    <location>
        <begin position="58"/>
        <end position="85"/>
    </location>
</feature>
<dbReference type="EMBL" id="CP048104">
    <property type="protein sequence ID" value="QKG84289.1"/>
    <property type="molecule type" value="Genomic_DNA"/>
</dbReference>
<evidence type="ECO:0000256" key="1">
    <source>
        <dbReference type="ARBA" id="ARBA00004141"/>
    </source>
</evidence>
<evidence type="ECO:0000313" key="9">
    <source>
        <dbReference type="Proteomes" id="UP000503088"/>
    </source>
</evidence>
<dbReference type="GO" id="GO:0017004">
    <property type="term" value="P:cytochrome complex assembly"/>
    <property type="evidence" value="ECO:0007669"/>
    <property type="project" value="UniProtKB-KW"/>
</dbReference>
<name>A0A7D3XMF9_9BACL</name>
<keyword evidence="2 6" id="KW-0812">Transmembrane</keyword>
<dbReference type="RefSeq" id="WP_173221846.1">
    <property type="nucleotide sequence ID" value="NZ_CP048104.1"/>
</dbReference>
<evidence type="ECO:0000256" key="6">
    <source>
        <dbReference type="SAM" id="Phobius"/>
    </source>
</evidence>
<evidence type="ECO:0000256" key="2">
    <source>
        <dbReference type="ARBA" id="ARBA00022692"/>
    </source>
</evidence>
<keyword evidence="4 6" id="KW-1133">Transmembrane helix</keyword>
<dbReference type="AlphaFoldDB" id="A0A7D3XMF9"/>
<gene>
    <name evidence="8" type="ORF">GXN76_07240</name>
</gene>
<keyword evidence="9" id="KW-1185">Reference proteome</keyword>
<evidence type="ECO:0000256" key="4">
    <source>
        <dbReference type="ARBA" id="ARBA00022989"/>
    </source>
</evidence>
<dbReference type="PANTHER" id="PTHR31566:SF0">
    <property type="entry name" value="CYTOCHROME C BIOGENESIS PROTEIN CCS1, CHLOROPLASTIC"/>
    <property type="match status" value="1"/>
</dbReference>
<feature type="transmembrane region" description="Helical" evidence="6">
    <location>
        <begin position="217"/>
        <end position="239"/>
    </location>
</feature>
<dbReference type="KEGG" id="kpul:GXN76_07240"/>
<reference evidence="8 9" key="1">
    <citation type="submission" date="2020-01" db="EMBL/GenBank/DDBJ databases">
        <authorList>
            <person name="Gulvik C.A."/>
            <person name="Batra D.G."/>
        </authorList>
    </citation>
    <scope>NUCLEOTIDE SEQUENCE [LARGE SCALE GENOMIC DNA]</scope>
    <source>
        <strain evidence="8 9">W9323</strain>
    </source>
</reference>
<proteinExistence type="predicted"/>